<dbReference type="GO" id="GO:0003723">
    <property type="term" value="F:RNA binding"/>
    <property type="evidence" value="ECO:0007669"/>
    <property type="project" value="InterPro"/>
</dbReference>
<protein>
    <recommendedName>
        <fullName evidence="4">Pentatricopeptide repeat-containing protein</fullName>
    </recommendedName>
</protein>
<proteinExistence type="predicted"/>
<organism evidence="3">
    <name type="scientific">Salix viminalis</name>
    <name type="common">Common osier</name>
    <name type="synonym">Basket willow</name>
    <dbReference type="NCBI Taxonomy" id="40686"/>
    <lineage>
        <taxon>Eukaryota</taxon>
        <taxon>Viridiplantae</taxon>
        <taxon>Streptophyta</taxon>
        <taxon>Embryophyta</taxon>
        <taxon>Tracheophyta</taxon>
        <taxon>Spermatophyta</taxon>
        <taxon>Magnoliopsida</taxon>
        <taxon>eudicotyledons</taxon>
        <taxon>Gunneridae</taxon>
        <taxon>Pentapetalae</taxon>
        <taxon>rosids</taxon>
        <taxon>fabids</taxon>
        <taxon>Malpighiales</taxon>
        <taxon>Salicaceae</taxon>
        <taxon>Saliceae</taxon>
        <taxon>Salix</taxon>
    </lineage>
</organism>
<evidence type="ECO:0008006" key="4">
    <source>
        <dbReference type="Google" id="ProtNLM"/>
    </source>
</evidence>
<dbReference type="PANTHER" id="PTHR47926:SF437">
    <property type="entry name" value="PENTACOTRIPEPTIDE-REPEAT REGION OF PRORP DOMAIN-CONTAINING PROTEIN"/>
    <property type="match status" value="1"/>
</dbReference>
<evidence type="ECO:0000256" key="2">
    <source>
        <dbReference type="PROSITE-ProRule" id="PRU00708"/>
    </source>
</evidence>
<reference evidence="3" key="1">
    <citation type="submission" date="2019-03" db="EMBL/GenBank/DDBJ databases">
        <authorList>
            <person name="Mank J."/>
            <person name="Almeida P."/>
        </authorList>
    </citation>
    <scope>NUCLEOTIDE SEQUENCE</scope>
    <source>
        <strain evidence="3">78183</strain>
    </source>
</reference>
<dbReference type="InterPro" id="IPR011990">
    <property type="entry name" value="TPR-like_helical_dom_sf"/>
</dbReference>
<dbReference type="Pfam" id="PF01535">
    <property type="entry name" value="PPR"/>
    <property type="match status" value="1"/>
</dbReference>
<dbReference type="Pfam" id="PF13041">
    <property type="entry name" value="PPR_2"/>
    <property type="match status" value="1"/>
</dbReference>
<dbReference type="PROSITE" id="PS51375">
    <property type="entry name" value="PPR"/>
    <property type="match status" value="1"/>
</dbReference>
<name>A0A6N2NLJ5_SALVM</name>
<gene>
    <name evidence="3" type="ORF">SVIM_LOCUS504854</name>
</gene>
<dbReference type="InterPro" id="IPR046960">
    <property type="entry name" value="PPR_At4g14850-like_plant"/>
</dbReference>
<keyword evidence="1" id="KW-0677">Repeat</keyword>
<dbReference type="EMBL" id="CAADRP010002299">
    <property type="protein sequence ID" value="VFU65686.1"/>
    <property type="molecule type" value="Genomic_DNA"/>
</dbReference>
<dbReference type="GO" id="GO:0009451">
    <property type="term" value="P:RNA modification"/>
    <property type="evidence" value="ECO:0007669"/>
    <property type="project" value="InterPro"/>
</dbReference>
<dbReference type="Gene3D" id="1.25.40.10">
    <property type="entry name" value="Tetratricopeptide repeat domain"/>
    <property type="match status" value="1"/>
</dbReference>
<evidence type="ECO:0000256" key="1">
    <source>
        <dbReference type="ARBA" id="ARBA00022737"/>
    </source>
</evidence>
<sequence length="142" mass="16142">MPGKNLVYWNAMIGGYCQNKQPHEALKLFHELQSSMIFEPNEITVVSILPAIATLGALELGEWVHLFVQRMKLDRGVNVCTSLVDMYAKCGEVSKARKGHKNTHPKPKKNFMFGQHTNIKRIMRLGINLKFDFSRSKCNAPL</sequence>
<accession>A0A6N2NLJ5</accession>
<dbReference type="PANTHER" id="PTHR47926">
    <property type="entry name" value="PENTATRICOPEPTIDE REPEAT-CONTAINING PROTEIN"/>
    <property type="match status" value="1"/>
</dbReference>
<dbReference type="AlphaFoldDB" id="A0A6N2NLJ5"/>
<dbReference type="InterPro" id="IPR002885">
    <property type="entry name" value="PPR_rpt"/>
</dbReference>
<dbReference type="NCBIfam" id="TIGR00756">
    <property type="entry name" value="PPR"/>
    <property type="match status" value="1"/>
</dbReference>
<evidence type="ECO:0000313" key="3">
    <source>
        <dbReference type="EMBL" id="VFU65686.1"/>
    </source>
</evidence>
<feature type="repeat" description="PPR" evidence="2">
    <location>
        <begin position="5"/>
        <end position="35"/>
    </location>
</feature>